<dbReference type="Proteomes" id="UP000199421">
    <property type="component" value="Unassembled WGS sequence"/>
</dbReference>
<dbReference type="STRING" id="407022.SAMN05661044_00813"/>
<organism evidence="1 2">
    <name type="scientific">Olivibacter domesticus</name>
    <name type="common">Pseudosphingobacterium domesticum</name>
    <dbReference type="NCBI Taxonomy" id="407022"/>
    <lineage>
        <taxon>Bacteria</taxon>
        <taxon>Pseudomonadati</taxon>
        <taxon>Bacteroidota</taxon>
        <taxon>Sphingobacteriia</taxon>
        <taxon>Sphingobacteriales</taxon>
        <taxon>Sphingobacteriaceae</taxon>
        <taxon>Olivibacter</taxon>
    </lineage>
</organism>
<proteinExistence type="predicted"/>
<evidence type="ECO:0000313" key="2">
    <source>
        <dbReference type="Proteomes" id="UP000199421"/>
    </source>
</evidence>
<dbReference type="Gene3D" id="1.25.40.10">
    <property type="entry name" value="Tetratricopeptide repeat domain"/>
    <property type="match status" value="1"/>
</dbReference>
<keyword evidence="2" id="KW-1185">Reference proteome</keyword>
<sequence length="460" mass="52540">MFFVYGCASYNDKVASYYKKISTGDYQAAEKDLVKNSLLKKPRNKLLYLMEMGRVSQLNKDYEASNRYFNEADRLLEIGLGNAKDAIVGALVNPMNQNYKGEDFEKFMIHYYKALNYLYLNNTEDAIVEARRITLQSQEQTDKFNDRKNRYTKDAFSLMLQGLIYEHDKDVNNAFIAYRNAVEVYLDKTDSVYYGTPLPNSLKYDVMRMAYLNGFDSELQRFEKLFNMPYKHYTSGEGGELVLFWENGVAPVKQQEDLFFSLVKGSNNDFVFTNAAGTIFIPIDRNVYRGSTSLNDVHSVRVAFPKYVTQPSYYQDATLKTDSATYYFEKAEDINDLAVATLKQRFAKEMGKTLTRLAIKKAAEYTLKESAKGSGKNGKDNALLEGLGFGVQLYGLLSEKADTRNWQSLPSQISYTRVPLKLGENKITIQLKNNDGNNLTDTIKIQGNGTLKFLSYPTLR</sequence>
<gene>
    <name evidence="1" type="ORF">SAMN05661044_00813</name>
</gene>
<dbReference type="SUPFAM" id="SSF48452">
    <property type="entry name" value="TPR-like"/>
    <property type="match status" value="1"/>
</dbReference>
<evidence type="ECO:0000313" key="1">
    <source>
        <dbReference type="EMBL" id="SEK65189.1"/>
    </source>
</evidence>
<name>A0A1H7IRV1_OLID1</name>
<evidence type="ECO:0008006" key="3">
    <source>
        <dbReference type="Google" id="ProtNLM"/>
    </source>
</evidence>
<dbReference type="InterPro" id="IPR011990">
    <property type="entry name" value="TPR-like_helical_dom_sf"/>
</dbReference>
<protein>
    <recommendedName>
        <fullName evidence="3">Tetratricopeptide repeat-containing protein</fullName>
    </recommendedName>
</protein>
<dbReference type="AlphaFoldDB" id="A0A1H7IRV1"/>
<accession>A0A1H7IRV1</accession>
<reference evidence="2" key="1">
    <citation type="submission" date="2016-10" db="EMBL/GenBank/DDBJ databases">
        <authorList>
            <person name="Varghese N."/>
            <person name="Submissions S."/>
        </authorList>
    </citation>
    <scope>NUCLEOTIDE SEQUENCE [LARGE SCALE GENOMIC DNA]</scope>
    <source>
        <strain evidence="2">DSM 18733</strain>
    </source>
</reference>
<dbReference type="EMBL" id="FOAF01000001">
    <property type="protein sequence ID" value="SEK65189.1"/>
    <property type="molecule type" value="Genomic_DNA"/>
</dbReference>